<accession>A0AAP3GVQ5</accession>
<dbReference type="EMBL" id="JAKHLF010000002">
    <property type="protein sequence ID" value="MCZ3844375.1"/>
    <property type="molecule type" value="Genomic_DNA"/>
</dbReference>
<dbReference type="Proteomes" id="UP001213015">
    <property type="component" value="Unassembled WGS sequence"/>
</dbReference>
<evidence type="ECO:0000313" key="1">
    <source>
        <dbReference type="EMBL" id="MCZ3844375.1"/>
    </source>
</evidence>
<protein>
    <submittedName>
        <fullName evidence="1">Uncharacterized protein</fullName>
    </submittedName>
</protein>
<organism evidence="1 2">
    <name type="scientific">Lactobacillus mulieris</name>
    <dbReference type="NCBI Taxonomy" id="2508708"/>
    <lineage>
        <taxon>Bacteria</taxon>
        <taxon>Bacillati</taxon>
        <taxon>Bacillota</taxon>
        <taxon>Bacilli</taxon>
        <taxon>Lactobacillales</taxon>
        <taxon>Lactobacillaceae</taxon>
        <taxon>Lactobacillus</taxon>
    </lineage>
</organism>
<gene>
    <name evidence="1" type="ORF">L2422_02385</name>
</gene>
<proteinExistence type="predicted"/>
<sequence>MKITELIQRVDDYCHNCEFFQGLKGQIDLIDYNDDYLTFDYIAPKKSTIVKLVYIVIARENGEIFLISKNNYRKIAKKYKL</sequence>
<dbReference type="RefSeq" id="WP_006586723.1">
    <property type="nucleotide sequence ID" value="NZ_CABMGH010000036.1"/>
</dbReference>
<dbReference type="GeneID" id="97459534"/>
<comment type="caution">
    <text evidence="1">The sequence shown here is derived from an EMBL/GenBank/DDBJ whole genome shotgun (WGS) entry which is preliminary data.</text>
</comment>
<evidence type="ECO:0000313" key="2">
    <source>
        <dbReference type="Proteomes" id="UP001213015"/>
    </source>
</evidence>
<reference evidence="1" key="1">
    <citation type="submission" date="2022-01" db="EMBL/GenBank/DDBJ databases">
        <title>VMRC isolate genome collection.</title>
        <authorList>
            <person name="France M."/>
            <person name="Rutt L."/>
            <person name="Humphrys M."/>
            <person name="Ravel J."/>
        </authorList>
    </citation>
    <scope>NUCLEOTIDE SEQUENCE</scope>
    <source>
        <strain evidence="1">C0127B5</strain>
    </source>
</reference>
<dbReference type="AlphaFoldDB" id="A0AAP3GVQ5"/>
<name>A0AAP3GVQ5_9LACO</name>